<dbReference type="InterPro" id="IPR001245">
    <property type="entry name" value="Ser-Thr/Tyr_kinase_cat_dom"/>
</dbReference>
<evidence type="ECO:0000259" key="1">
    <source>
        <dbReference type="PROSITE" id="PS50011"/>
    </source>
</evidence>
<feature type="domain" description="Protein kinase" evidence="1">
    <location>
        <begin position="1"/>
        <end position="81"/>
    </location>
</feature>
<dbReference type="AlphaFoldDB" id="M7TRD7"/>
<dbReference type="Gene3D" id="1.10.510.10">
    <property type="entry name" value="Transferase(Phosphotransferase) domain 1"/>
    <property type="match status" value="1"/>
</dbReference>
<protein>
    <submittedName>
        <fullName evidence="2">Putative serine threonine protein kinase protein</fullName>
    </submittedName>
</protein>
<evidence type="ECO:0000313" key="3">
    <source>
        <dbReference type="Proteomes" id="UP000012045"/>
    </source>
</evidence>
<organism evidence="2 3">
    <name type="scientific">Botryotinia fuckeliana (strain BcDW1)</name>
    <name type="common">Noble rot fungus</name>
    <name type="synonym">Botrytis cinerea</name>
    <dbReference type="NCBI Taxonomy" id="1290391"/>
    <lineage>
        <taxon>Eukaryota</taxon>
        <taxon>Fungi</taxon>
        <taxon>Dikarya</taxon>
        <taxon>Ascomycota</taxon>
        <taxon>Pezizomycotina</taxon>
        <taxon>Leotiomycetes</taxon>
        <taxon>Helotiales</taxon>
        <taxon>Sclerotiniaceae</taxon>
        <taxon>Botrytis</taxon>
    </lineage>
</organism>
<sequence length="81" mass="8995">MFPKHVIKPGDNLQTFLFINNNRVTDMQRFYWIKEVAEGLQLLPASEVIHSDANPKGFLLDAKTGLKIAGFGDSFLAGSKS</sequence>
<dbReference type="Pfam" id="PF07714">
    <property type="entry name" value="PK_Tyr_Ser-Thr"/>
    <property type="match status" value="1"/>
</dbReference>
<reference evidence="3" key="1">
    <citation type="journal article" date="2013" name="Genome Announc.">
        <title>Draft genome sequence of Botrytis cinerea BcDW1, inoculum for noble rot of grape berries.</title>
        <authorList>
            <person name="Blanco-Ulate B."/>
            <person name="Allen G."/>
            <person name="Powell A.L."/>
            <person name="Cantu D."/>
        </authorList>
    </citation>
    <scope>NUCLEOTIDE SEQUENCE [LARGE SCALE GENOMIC DNA]</scope>
    <source>
        <strain evidence="3">BcDW1</strain>
    </source>
</reference>
<keyword evidence="2" id="KW-0418">Kinase</keyword>
<dbReference type="STRING" id="1290391.M7TRD7"/>
<gene>
    <name evidence="2" type="ORF">BcDW1_7581</name>
</gene>
<keyword evidence="2" id="KW-0808">Transferase</keyword>
<dbReference type="PROSITE" id="PS50011">
    <property type="entry name" value="PROTEIN_KINASE_DOM"/>
    <property type="match status" value="1"/>
</dbReference>
<dbReference type="InterPro" id="IPR011009">
    <property type="entry name" value="Kinase-like_dom_sf"/>
</dbReference>
<dbReference type="Proteomes" id="UP000012045">
    <property type="component" value="Unassembled WGS sequence"/>
</dbReference>
<dbReference type="GO" id="GO:0005524">
    <property type="term" value="F:ATP binding"/>
    <property type="evidence" value="ECO:0007669"/>
    <property type="project" value="InterPro"/>
</dbReference>
<accession>M7TRD7</accession>
<dbReference type="EMBL" id="KB707979">
    <property type="protein sequence ID" value="EMR83840.1"/>
    <property type="molecule type" value="Genomic_DNA"/>
</dbReference>
<proteinExistence type="predicted"/>
<dbReference type="GO" id="GO:0004672">
    <property type="term" value="F:protein kinase activity"/>
    <property type="evidence" value="ECO:0007669"/>
    <property type="project" value="InterPro"/>
</dbReference>
<dbReference type="SUPFAM" id="SSF56112">
    <property type="entry name" value="Protein kinase-like (PK-like)"/>
    <property type="match status" value="1"/>
</dbReference>
<dbReference type="InterPro" id="IPR000719">
    <property type="entry name" value="Prot_kinase_dom"/>
</dbReference>
<evidence type="ECO:0000313" key="2">
    <source>
        <dbReference type="EMBL" id="EMR83840.1"/>
    </source>
</evidence>
<dbReference type="HOGENOM" id="CLU_2573593_0_0_1"/>
<name>M7TRD7_BOTF1</name>